<dbReference type="EMBL" id="WIXP02000001">
    <property type="protein sequence ID" value="KAF6216772.1"/>
    <property type="molecule type" value="Genomic_DNA"/>
</dbReference>
<organism evidence="2 3">
    <name type="scientific">Apolygus lucorum</name>
    <name type="common">Small green plant bug</name>
    <name type="synonym">Lygocoris lucorum</name>
    <dbReference type="NCBI Taxonomy" id="248454"/>
    <lineage>
        <taxon>Eukaryota</taxon>
        <taxon>Metazoa</taxon>
        <taxon>Ecdysozoa</taxon>
        <taxon>Arthropoda</taxon>
        <taxon>Hexapoda</taxon>
        <taxon>Insecta</taxon>
        <taxon>Pterygota</taxon>
        <taxon>Neoptera</taxon>
        <taxon>Paraneoptera</taxon>
        <taxon>Hemiptera</taxon>
        <taxon>Heteroptera</taxon>
        <taxon>Panheteroptera</taxon>
        <taxon>Cimicomorpha</taxon>
        <taxon>Miridae</taxon>
        <taxon>Mirini</taxon>
        <taxon>Apolygus</taxon>
    </lineage>
</organism>
<name>A0A8S9Y662_APOLU</name>
<evidence type="ECO:0000256" key="1">
    <source>
        <dbReference type="SAM" id="MobiDB-lite"/>
    </source>
</evidence>
<gene>
    <name evidence="2" type="ORF">GE061_001121</name>
</gene>
<dbReference type="Proteomes" id="UP000466442">
    <property type="component" value="Linkage Group LG1"/>
</dbReference>
<feature type="compositionally biased region" description="Low complexity" evidence="1">
    <location>
        <begin position="317"/>
        <end position="326"/>
    </location>
</feature>
<protein>
    <submittedName>
        <fullName evidence="2">Uncharacterized protein</fullName>
    </submittedName>
</protein>
<feature type="region of interest" description="Disordered" evidence="1">
    <location>
        <begin position="108"/>
        <end position="134"/>
    </location>
</feature>
<feature type="region of interest" description="Disordered" evidence="1">
    <location>
        <begin position="18"/>
        <end position="41"/>
    </location>
</feature>
<sequence>MMSRFNDFYQWELRRQAGDYGAPGNSQADVAGAPNSQVKERVPESIMGLGSPSDRAIRWAQARGAQQVYPLTVETNDKDMDTKDAGDSETPGATVVEVVTTPVRAATAAGLPGPSIPRSFTPGAGPKPKKSQSLRKSAIKASIIDIDQITSSLDMELGAWEHWTSTPKNIGIDSSSRVGDLLTNLRSKVIDPLIKGYTELSSELAHHRKVSLGINRISSSMDHIDRLVEKVESLSGSSRAEVEDVSNVAIAQGLVHFEQALLSTIDALASKVNQAVYKTDRVQGKLDKVIREDIVNIGRKVDVLNYKQKEAADNTAKLLGQKTKQLTKQDKKGATELPSVF</sequence>
<dbReference type="AlphaFoldDB" id="A0A8S9Y662"/>
<accession>A0A8S9Y662</accession>
<evidence type="ECO:0000313" key="2">
    <source>
        <dbReference type="EMBL" id="KAF6216772.1"/>
    </source>
</evidence>
<proteinExistence type="predicted"/>
<feature type="region of interest" description="Disordered" evidence="1">
    <location>
        <begin position="317"/>
        <end position="341"/>
    </location>
</feature>
<reference evidence="2" key="1">
    <citation type="journal article" date="2021" name="Mol. Ecol. Resour.">
        <title>Apolygus lucorum genome provides insights into omnivorousness and mesophyll feeding.</title>
        <authorList>
            <person name="Liu Y."/>
            <person name="Liu H."/>
            <person name="Wang H."/>
            <person name="Huang T."/>
            <person name="Liu B."/>
            <person name="Yang B."/>
            <person name="Yin L."/>
            <person name="Li B."/>
            <person name="Zhang Y."/>
            <person name="Zhang S."/>
            <person name="Jiang F."/>
            <person name="Zhang X."/>
            <person name="Ren Y."/>
            <person name="Wang B."/>
            <person name="Wang S."/>
            <person name="Lu Y."/>
            <person name="Wu K."/>
            <person name="Fan W."/>
            <person name="Wang G."/>
        </authorList>
    </citation>
    <scope>NUCLEOTIDE SEQUENCE</scope>
    <source>
        <strain evidence="2">12Hb</strain>
    </source>
</reference>
<comment type="caution">
    <text evidence="2">The sequence shown here is derived from an EMBL/GenBank/DDBJ whole genome shotgun (WGS) entry which is preliminary data.</text>
</comment>
<evidence type="ECO:0000313" key="3">
    <source>
        <dbReference type="Proteomes" id="UP000466442"/>
    </source>
</evidence>
<keyword evidence="3" id="KW-1185">Reference proteome</keyword>